<dbReference type="Proteomes" id="UP000044602">
    <property type="component" value="Unassembled WGS sequence"/>
</dbReference>
<keyword evidence="6" id="KW-0067">ATP-binding</keyword>
<evidence type="ECO:0000256" key="7">
    <source>
        <dbReference type="ARBA" id="ARBA00047899"/>
    </source>
</evidence>
<dbReference type="PROSITE" id="PS00108">
    <property type="entry name" value="PROTEIN_KINASE_ST"/>
    <property type="match status" value="1"/>
</dbReference>
<dbReference type="STRING" id="100787.A0A0G4LSM8"/>
<evidence type="ECO:0000256" key="8">
    <source>
        <dbReference type="ARBA" id="ARBA00048679"/>
    </source>
</evidence>
<dbReference type="PROSITE" id="PS50011">
    <property type="entry name" value="PROTEIN_KINASE_DOM"/>
    <property type="match status" value="1"/>
</dbReference>
<dbReference type="GO" id="GO:0005634">
    <property type="term" value="C:nucleus"/>
    <property type="evidence" value="ECO:0007669"/>
    <property type="project" value="TreeGrafter"/>
</dbReference>
<comment type="catalytic activity">
    <reaction evidence="8">
        <text>L-seryl-[protein] + ATP = O-phospho-L-seryl-[protein] + ADP + H(+)</text>
        <dbReference type="Rhea" id="RHEA:17989"/>
        <dbReference type="Rhea" id="RHEA-COMP:9863"/>
        <dbReference type="Rhea" id="RHEA-COMP:11604"/>
        <dbReference type="ChEBI" id="CHEBI:15378"/>
        <dbReference type="ChEBI" id="CHEBI:29999"/>
        <dbReference type="ChEBI" id="CHEBI:30616"/>
        <dbReference type="ChEBI" id="CHEBI:83421"/>
        <dbReference type="ChEBI" id="CHEBI:456216"/>
        <dbReference type="EC" id="2.7.11.1"/>
    </reaction>
</comment>
<dbReference type="EC" id="2.7.11.1" evidence="1"/>
<accession>A0A0G4LSM8</accession>
<evidence type="ECO:0000256" key="6">
    <source>
        <dbReference type="ARBA" id="ARBA00022840"/>
    </source>
</evidence>
<evidence type="ECO:0000256" key="2">
    <source>
        <dbReference type="ARBA" id="ARBA00022527"/>
    </source>
</evidence>
<evidence type="ECO:0000256" key="4">
    <source>
        <dbReference type="ARBA" id="ARBA00022741"/>
    </source>
</evidence>
<name>A0A0G4LSM8_VERLO</name>
<dbReference type="Gene3D" id="3.30.200.20">
    <property type="entry name" value="Phosphorylase Kinase, domain 1"/>
    <property type="match status" value="1"/>
</dbReference>
<organism evidence="10 11">
    <name type="scientific">Verticillium longisporum</name>
    <name type="common">Verticillium dahliae var. longisporum</name>
    <dbReference type="NCBI Taxonomy" id="100787"/>
    <lineage>
        <taxon>Eukaryota</taxon>
        <taxon>Fungi</taxon>
        <taxon>Dikarya</taxon>
        <taxon>Ascomycota</taxon>
        <taxon>Pezizomycotina</taxon>
        <taxon>Sordariomycetes</taxon>
        <taxon>Hypocreomycetidae</taxon>
        <taxon>Glomerellales</taxon>
        <taxon>Plectosphaerellaceae</taxon>
        <taxon>Verticillium</taxon>
    </lineage>
</organism>
<evidence type="ECO:0000256" key="3">
    <source>
        <dbReference type="ARBA" id="ARBA00022679"/>
    </source>
</evidence>
<evidence type="ECO:0000259" key="9">
    <source>
        <dbReference type="PROSITE" id="PS50011"/>
    </source>
</evidence>
<reference evidence="10 11" key="1">
    <citation type="submission" date="2015-05" db="EMBL/GenBank/DDBJ databases">
        <authorList>
            <person name="Wang D.B."/>
            <person name="Wang M."/>
        </authorList>
    </citation>
    <scope>NUCLEOTIDE SEQUENCE [LARGE SCALE GENOMIC DNA]</scope>
    <source>
        <strain evidence="10">VL1</strain>
    </source>
</reference>
<dbReference type="InterPro" id="IPR008271">
    <property type="entry name" value="Ser/Thr_kinase_AS"/>
</dbReference>
<keyword evidence="5" id="KW-0418">Kinase</keyword>
<dbReference type="InterPro" id="IPR000719">
    <property type="entry name" value="Prot_kinase_dom"/>
</dbReference>
<evidence type="ECO:0000313" key="10">
    <source>
        <dbReference type="EMBL" id="CRK25076.1"/>
    </source>
</evidence>
<dbReference type="PANTHER" id="PTHR24356:SF1">
    <property type="entry name" value="SERINE_THREONINE-PROTEIN KINASE GREATWALL"/>
    <property type="match status" value="1"/>
</dbReference>
<evidence type="ECO:0000256" key="1">
    <source>
        <dbReference type="ARBA" id="ARBA00012513"/>
    </source>
</evidence>
<dbReference type="GO" id="GO:0005737">
    <property type="term" value="C:cytoplasm"/>
    <property type="evidence" value="ECO:0007669"/>
    <property type="project" value="TreeGrafter"/>
</dbReference>
<proteinExistence type="predicted"/>
<feature type="domain" description="Protein kinase" evidence="9">
    <location>
        <begin position="1"/>
        <end position="108"/>
    </location>
</feature>
<dbReference type="SUPFAM" id="SSF56112">
    <property type="entry name" value="Protein kinase-like (PK-like)"/>
    <property type="match status" value="1"/>
</dbReference>
<keyword evidence="2" id="KW-0723">Serine/threonine-protein kinase</keyword>
<gene>
    <name evidence="10" type="ORF">BN1708_018139</name>
</gene>
<dbReference type="InterPro" id="IPR050236">
    <property type="entry name" value="Ser_Thr_kinase_AGC"/>
</dbReference>
<evidence type="ECO:0000313" key="11">
    <source>
        <dbReference type="Proteomes" id="UP000044602"/>
    </source>
</evidence>
<dbReference type="InterPro" id="IPR011009">
    <property type="entry name" value="Kinase-like_dom_sf"/>
</dbReference>
<dbReference type="Pfam" id="PF00069">
    <property type="entry name" value="Pkinase"/>
    <property type="match status" value="1"/>
</dbReference>
<protein>
    <recommendedName>
        <fullName evidence="1">non-specific serine/threonine protein kinase</fullName>
        <ecNumber evidence="1">2.7.11.1</ecNumber>
    </recommendedName>
</protein>
<dbReference type="PANTHER" id="PTHR24356">
    <property type="entry name" value="SERINE/THREONINE-PROTEIN KINASE"/>
    <property type="match status" value="1"/>
</dbReference>
<keyword evidence="3" id="KW-0808">Transferase</keyword>
<dbReference type="GO" id="GO:0035556">
    <property type="term" value="P:intracellular signal transduction"/>
    <property type="evidence" value="ECO:0007669"/>
    <property type="project" value="TreeGrafter"/>
</dbReference>
<dbReference type="Gene3D" id="1.10.510.10">
    <property type="entry name" value="Transferase(Phosphotransferase) domain 1"/>
    <property type="match status" value="1"/>
</dbReference>
<dbReference type="EMBL" id="CVQH01018324">
    <property type="protein sequence ID" value="CRK25076.1"/>
    <property type="molecule type" value="Genomic_DNA"/>
</dbReference>
<dbReference type="SMART" id="SM00220">
    <property type="entry name" value="S_TKc"/>
    <property type="match status" value="1"/>
</dbReference>
<comment type="catalytic activity">
    <reaction evidence="7">
        <text>L-threonyl-[protein] + ATP = O-phospho-L-threonyl-[protein] + ADP + H(+)</text>
        <dbReference type="Rhea" id="RHEA:46608"/>
        <dbReference type="Rhea" id="RHEA-COMP:11060"/>
        <dbReference type="Rhea" id="RHEA-COMP:11605"/>
        <dbReference type="ChEBI" id="CHEBI:15378"/>
        <dbReference type="ChEBI" id="CHEBI:30013"/>
        <dbReference type="ChEBI" id="CHEBI:30616"/>
        <dbReference type="ChEBI" id="CHEBI:61977"/>
        <dbReference type="ChEBI" id="CHEBI:456216"/>
        <dbReference type="EC" id="2.7.11.1"/>
    </reaction>
</comment>
<dbReference type="GO" id="GO:0004674">
    <property type="term" value="F:protein serine/threonine kinase activity"/>
    <property type="evidence" value="ECO:0007669"/>
    <property type="project" value="UniProtKB-KW"/>
</dbReference>
<dbReference type="AlphaFoldDB" id="A0A0G4LSM8"/>
<sequence length="108" mass="12348">MVAKNQVGNVKAERAILMWQGQSEFVAKLYWTFSSKDYLYLVMEYLNGGDCASLIKVLGGLPEDWAKKYLGEVILGVEHLHSRDIIHRDLKPDNLLIDQKGHLKLTDF</sequence>
<evidence type="ECO:0000256" key="5">
    <source>
        <dbReference type="ARBA" id="ARBA00022777"/>
    </source>
</evidence>
<keyword evidence="4" id="KW-0547">Nucleotide-binding</keyword>
<keyword evidence="11" id="KW-1185">Reference proteome</keyword>
<dbReference type="GO" id="GO:0005524">
    <property type="term" value="F:ATP binding"/>
    <property type="evidence" value="ECO:0007669"/>
    <property type="project" value="UniProtKB-KW"/>
</dbReference>
<feature type="non-terminal residue" evidence="10">
    <location>
        <position position="108"/>
    </location>
</feature>